<proteinExistence type="predicted"/>
<dbReference type="Proteomes" id="UP001553161">
    <property type="component" value="Unassembled WGS sequence"/>
</dbReference>
<feature type="signal peptide" evidence="1">
    <location>
        <begin position="1"/>
        <end position="19"/>
    </location>
</feature>
<evidence type="ECO:0000313" key="3">
    <source>
        <dbReference type="EMBL" id="MEV8466114.1"/>
    </source>
</evidence>
<dbReference type="Gene3D" id="2.40.128.520">
    <property type="match status" value="1"/>
</dbReference>
<gene>
    <name evidence="3" type="ORF">AB0T83_04850</name>
</gene>
<reference evidence="3 4" key="1">
    <citation type="submission" date="2024-07" db="EMBL/GenBank/DDBJ databases">
        <authorList>
            <person name="Kang M."/>
        </authorList>
    </citation>
    <scope>NUCLEOTIDE SEQUENCE [LARGE SCALE GENOMIC DNA]</scope>
    <source>
        <strain evidence="3 4">DFM31</strain>
    </source>
</reference>
<keyword evidence="4" id="KW-1185">Reference proteome</keyword>
<sequence>MKTLVLAAALTALGTAACADPVLGTWKTQPGDDGVYGYVELSPCEGKVCGVLVQAFDAGGGSRSSAALGKRMVWDMVAHGGGRYGKGKIWAPDRDKTYASKMALEGDTLEVSGCVIGICRTQVWTRVP</sequence>
<dbReference type="RefSeq" id="WP_366191924.1">
    <property type="nucleotide sequence ID" value="NZ_JBFBVU010000004.1"/>
</dbReference>
<evidence type="ECO:0000259" key="2">
    <source>
        <dbReference type="Pfam" id="PF09917"/>
    </source>
</evidence>
<dbReference type="EMBL" id="JBFBVU010000004">
    <property type="protein sequence ID" value="MEV8466114.1"/>
    <property type="molecule type" value="Genomic_DNA"/>
</dbReference>
<accession>A0ABV3L3G6</accession>
<evidence type="ECO:0000313" key="4">
    <source>
        <dbReference type="Proteomes" id="UP001553161"/>
    </source>
</evidence>
<feature type="chain" id="PRO_5045257120" evidence="1">
    <location>
        <begin position="20"/>
        <end position="128"/>
    </location>
</feature>
<dbReference type="PROSITE" id="PS51257">
    <property type="entry name" value="PROKAR_LIPOPROTEIN"/>
    <property type="match status" value="1"/>
</dbReference>
<name>A0ABV3L3G6_9RHOB</name>
<protein>
    <submittedName>
        <fullName evidence="3">DUF2147 domain-containing protein</fullName>
    </submittedName>
</protein>
<dbReference type="Pfam" id="PF09917">
    <property type="entry name" value="DUF2147"/>
    <property type="match status" value="1"/>
</dbReference>
<keyword evidence="1" id="KW-0732">Signal</keyword>
<evidence type="ECO:0000256" key="1">
    <source>
        <dbReference type="SAM" id="SignalP"/>
    </source>
</evidence>
<comment type="caution">
    <text evidence="3">The sequence shown here is derived from an EMBL/GenBank/DDBJ whole genome shotgun (WGS) entry which is preliminary data.</text>
</comment>
<organism evidence="3 4">
    <name type="scientific">Meridianimarinicoccus marinus</name>
    <dbReference type="NCBI Taxonomy" id="3231483"/>
    <lineage>
        <taxon>Bacteria</taxon>
        <taxon>Pseudomonadati</taxon>
        <taxon>Pseudomonadota</taxon>
        <taxon>Alphaproteobacteria</taxon>
        <taxon>Rhodobacterales</taxon>
        <taxon>Paracoccaceae</taxon>
        <taxon>Meridianimarinicoccus</taxon>
    </lineage>
</organism>
<dbReference type="InterPro" id="IPR019223">
    <property type="entry name" value="DUF2147"/>
</dbReference>
<feature type="domain" description="DUF2147" evidence="2">
    <location>
        <begin position="24"/>
        <end position="126"/>
    </location>
</feature>
<dbReference type="PANTHER" id="PTHR36919:SF2">
    <property type="entry name" value="BLL6627 PROTEIN"/>
    <property type="match status" value="1"/>
</dbReference>
<dbReference type="PANTHER" id="PTHR36919">
    <property type="entry name" value="BLR1215 PROTEIN"/>
    <property type="match status" value="1"/>
</dbReference>